<feature type="chain" id="PRO_5005298753" description="Lipoprotein" evidence="1">
    <location>
        <begin position="24"/>
        <end position="196"/>
    </location>
</feature>
<name>A0A0J8GUF8_9ALTE</name>
<feature type="signal peptide" evidence="1">
    <location>
        <begin position="1"/>
        <end position="23"/>
    </location>
</feature>
<dbReference type="Proteomes" id="UP000037600">
    <property type="component" value="Unassembled WGS sequence"/>
</dbReference>
<evidence type="ECO:0000313" key="2">
    <source>
        <dbReference type="EMBL" id="KMT66382.1"/>
    </source>
</evidence>
<keyword evidence="1" id="KW-0732">Signal</keyword>
<dbReference type="STRING" id="1513271.XM47_03910"/>
<dbReference type="RefSeq" id="WP_048689906.1">
    <property type="nucleotide sequence ID" value="NZ_KQ130483.1"/>
</dbReference>
<comment type="caution">
    <text evidence="2">The sequence shown here is derived from an EMBL/GenBank/DDBJ whole genome shotgun (WGS) entry which is preliminary data.</text>
</comment>
<reference evidence="2 3" key="1">
    <citation type="submission" date="2015-04" db="EMBL/GenBank/DDBJ databases">
        <title>Draft Genome Sequence of the Novel Agar-Digesting Marine Bacterium Q1.</title>
        <authorList>
            <person name="Li Y."/>
            <person name="Li D."/>
            <person name="Chen G."/>
            <person name="Du Z."/>
        </authorList>
    </citation>
    <scope>NUCLEOTIDE SEQUENCE [LARGE SCALE GENOMIC DNA]</scope>
    <source>
        <strain evidence="2 3">Q1</strain>
    </source>
</reference>
<proteinExistence type="predicted"/>
<evidence type="ECO:0000256" key="1">
    <source>
        <dbReference type="SAM" id="SignalP"/>
    </source>
</evidence>
<sequence length="196" mass="22016">MYRNIILTTLLCLLVSACSTRQAGERYSGSTEQRLVTYSIQDMAEQIKSEPLDELANQKVTVESYFLLKNHVTEYAEAKITTALTEEFGSEFISADKIDVGVNPAKYKLKLFFTSLGTDRDSAGLSIPLVDYSDPERSTSINILAVDMYHGISECEYYLMEIASGKIVQEGRLKARVRTDNFTTPFFSFPISDIDD</sequence>
<gene>
    <name evidence="2" type="ORF">XM47_03910</name>
</gene>
<organism evidence="2 3">
    <name type="scientific">Catenovulum maritimum</name>
    <dbReference type="NCBI Taxonomy" id="1513271"/>
    <lineage>
        <taxon>Bacteria</taxon>
        <taxon>Pseudomonadati</taxon>
        <taxon>Pseudomonadota</taxon>
        <taxon>Gammaproteobacteria</taxon>
        <taxon>Alteromonadales</taxon>
        <taxon>Alteromonadaceae</taxon>
        <taxon>Catenovulum</taxon>
    </lineage>
</organism>
<dbReference type="PROSITE" id="PS51257">
    <property type="entry name" value="PROKAR_LIPOPROTEIN"/>
    <property type="match status" value="1"/>
</dbReference>
<protein>
    <recommendedName>
        <fullName evidence="4">Lipoprotein</fullName>
    </recommendedName>
</protein>
<accession>A0A0J8GUF8</accession>
<evidence type="ECO:0008006" key="4">
    <source>
        <dbReference type="Google" id="ProtNLM"/>
    </source>
</evidence>
<dbReference type="EMBL" id="LAZL01000004">
    <property type="protein sequence ID" value="KMT66382.1"/>
    <property type="molecule type" value="Genomic_DNA"/>
</dbReference>
<keyword evidence="3" id="KW-1185">Reference proteome</keyword>
<evidence type="ECO:0000313" key="3">
    <source>
        <dbReference type="Proteomes" id="UP000037600"/>
    </source>
</evidence>
<dbReference type="OrthoDB" id="6198432at2"/>
<dbReference type="AlphaFoldDB" id="A0A0J8GUF8"/>